<dbReference type="EMBL" id="DF820455">
    <property type="protein sequence ID" value="GAK49876.1"/>
    <property type="molecule type" value="Genomic_DNA"/>
</dbReference>
<evidence type="ECO:0008006" key="4">
    <source>
        <dbReference type="Google" id="ProtNLM"/>
    </source>
</evidence>
<feature type="signal peptide" evidence="1">
    <location>
        <begin position="1"/>
        <end position="23"/>
    </location>
</feature>
<dbReference type="Gene3D" id="3.40.50.2300">
    <property type="match status" value="2"/>
</dbReference>
<evidence type="ECO:0000313" key="2">
    <source>
        <dbReference type="EMBL" id="GAK49876.1"/>
    </source>
</evidence>
<dbReference type="Pfam" id="PF04392">
    <property type="entry name" value="ABC_sub_bind"/>
    <property type="match status" value="1"/>
</dbReference>
<evidence type="ECO:0000313" key="3">
    <source>
        <dbReference type="Proteomes" id="UP000030700"/>
    </source>
</evidence>
<gene>
    <name evidence="2" type="ORF">U14_01100</name>
</gene>
<protein>
    <recommendedName>
        <fullName evidence="4">ABC transporter substrate binding protein</fullName>
    </recommendedName>
</protein>
<name>A0A0S6VUY7_9BACT</name>
<accession>A0A0S6VUY7</accession>
<organism evidence="2">
    <name type="scientific">Candidatus Moduliflexus flocculans</name>
    <dbReference type="NCBI Taxonomy" id="1499966"/>
    <lineage>
        <taxon>Bacteria</taxon>
        <taxon>Candidatus Moduliflexota</taxon>
        <taxon>Candidatus Moduliflexia</taxon>
        <taxon>Candidatus Moduliflexales</taxon>
        <taxon>Candidatus Moduliflexaceae</taxon>
    </lineage>
</organism>
<sequence length="336" mass="37101">MKRIVMMSIALVALLGAANVGGAADLKKVVVLDMQNLNPLIFDQMLNGLTQAGLTDQQNVRIEKIVVPSQGDLTQVVAQIQESAPSAILDVSGLSDVLVALKGLPIPVITRVNVEPFVGEDGMPTSNITGTYTTLQDMVFNSYKFLQKVAPLKPGQQVVFLDNPKFSILPKERVIDALQRLQIPLKAVVNAEVFEDWQQAILQYNDDPEVGWILRSSPTRKRDGSALNVITELYPWQREHLKKPTVSYWEFPVQAGTLCAFGIDTAEVGMQCGRMVARVLQGEEINTIKAEYPGKVNIALNRKTATNLGIVFPMDVLNLANVIYDDYEGKQVIRKK</sequence>
<dbReference type="AlphaFoldDB" id="A0A0S6VUY7"/>
<dbReference type="STRING" id="1499966.U14_01100"/>
<dbReference type="PANTHER" id="PTHR35271">
    <property type="entry name" value="ABC TRANSPORTER, SUBSTRATE-BINDING LIPOPROTEIN-RELATED"/>
    <property type="match status" value="1"/>
</dbReference>
<dbReference type="PANTHER" id="PTHR35271:SF1">
    <property type="entry name" value="ABC TRANSPORTER, SUBSTRATE-BINDING LIPOPROTEIN"/>
    <property type="match status" value="1"/>
</dbReference>
<evidence type="ECO:0000256" key="1">
    <source>
        <dbReference type="SAM" id="SignalP"/>
    </source>
</evidence>
<feature type="chain" id="PRO_5006631477" description="ABC transporter substrate binding protein" evidence="1">
    <location>
        <begin position="24"/>
        <end position="336"/>
    </location>
</feature>
<keyword evidence="1" id="KW-0732">Signal</keyword>
<dbReference type="HOGENOM" id="CLU_817994_0_0_0"/>
<dbReference type="InterPro" id="IPR007487">
    <property type="entry name" value="ABC_transpt-TYRBP-like"/>
</dbReference>
<keyword evidence="3" id="KW-1185">Reference proteome</keyword>
<proteinExistence type="predicted"/>
<dbReference type="Proteomes" id="UP000030700">
    <property type="component" value="Unassembled WGS sequence"/>
</dbReference>
<reference evidence="2" key="1">
    <citation type="journal article" date="2015" name="PeerJ">
        <title>First genomic representation of candidate bacterial phylum KSB3 points to enhanced environmental sensing as a trigger of wastewater bulking.</title>
        <authorList>
            <person name="Sekiguchi Y."/>
            <person name="Ohashi A."/>
            <person name="Parks D.H."/>
            <person name="Yamauchi T."/>
            <person name="Tyson G.W."/>
            <person name="Hugenholtz P."/>
        </authorList>
    </citation>
    <scope>NUCLEOTIDE SEQUENCE [LARGE SCALE GENOMIC DNA]</scope>
</reference>